<dbReference type="InterPro" id="IPR011990">
    <property type="entry name" value="TPR-like_helical_dom_sf"/>
</dbReference>
<dbReference type="RefSeq" id="WP_319013920.1">
    <property type="nucleotide sequence ID" value="NZ_JAWJZF010000543.1"/>
</dbReference>
<proteinExistence type="predicted"/>
<name>A0ABU4KJ95_9ACTN</name>
<comment type="caution">
    <text evidence="1">The sequence shown here is derived from an EMBL/GenBank/DDBJ whole genome shotgun (WGS) entry which is preliminary data.</text>
</comment>
<organism evidence="1 2">
    <name type="scientific">Streptomyces roseolus</name>
    <dbReference type="NCBI Taxonomy" id="67358"/>
    <lineage>
        <taxon>Bacteria</taxon>
        <taxon>Bacillati</taxon>
        <taxon>Actinomycetota</taxon>
        <taxon>Actinomycetes</taxon>
        <taxon>Kitasatosporales</taxon>
        <taxon>Streptomycetaceae</taxon>
        <taxon>Streptomyces</taxon>
    </lineage>
</organism>
<sequence>MSAPVVDRAGRARDAVTHERWAEAYTLLHARDRHPDRALTAGELDALSDAAWWSGHLDESVAARLRAHSAHVAAGDHRGAGAAAWWLHHEYAGLGRPAVAAGWLHRAHHHLDELPPCPEQSLLAWTDVEEATARGDGPAALAAAARMTRLAEDSGSPDLRALGRQAGATALLARGRRAEGLALLDEAVRAAAAGELSVLCTGRLYGLALTRCEEAADLGRAVEWTRTAMEWCATTGDGENPFRGIIRAHRVAVLDLLGEWTAAEEEARRACREVPPDSLESAAAAYCAVGDVQRRQGRLDQAARSYAHAHELGRLPQPGLALLRLAQGRAETAAAGLRLALACQDARHGPMARARLLAAATEVALATGAVREAADAAAELDVLAGDVPLLRALADTAAGAVALVTEPDATPAALRRALDGWLRLRVPYEAARVRTLLAAAARAAGDHEAARREQALARDGFARLGAGAGPDARGPAIGGHTVNGVP</sequence>
<evidence type="ECO:0000313" key="1">
    <source>
        <dbReference type="EMBL" id="MDX2297796.1"/>
    </source>
</evidence>
<evidence type="ECO:0000313" key="2">
    <source>
        <dbReference type="Proteomes" id="UP001278571"/>
    </source>
</evidence>
<keyword evidence="2" id="KW-1185">Reference proteome</keyword>
<gene>
    <name evidence="1" type="ORF">R2363_37205</name>
</gene>
<dbReference type="EMBL" id="JAWJZF010000543">
    <property type="protein sequence ID" value="MDX2297796.1"/>
    <property type="molecule type" value="Genomic_DNA"/>
</dbReference>
<dbReference type="Gene3D" id="1.25.40.10">
    <property type="entry name" value="Tetratricopeptide repeat domain"/>
    <property type="match status" value="1"/>
</dbReference>
<accession>A0ABU4KJ95</accession>
<reference evidence="1 2" key="1">
    <citation type="submission" date="2023-10" db="EMBL/GenBank/DDBJ databases">
        <authorList>
            <person name="Wang X.X."/>
        </authorList>
    </citation>
    <scope>NUCLEOTIDE SEQUENCE [LARGE SCALE GENOMIC DNA]</scope>
    <source>
        <strain evidence="1 2">NBRC 12816</strain>
    </source>
</reference>
<dbReference type="Proteomes" id="UP001278571">
    <property type="component" value="Unassembled WGS sequence"/>
</dbReference>
<dbReference type="SUPFAM" id="SSF48452">
    <property type="entry name" value="TPR-like"/>
    <property type="match status" value="1"/>
</dbReference>
<protein>
    <submittedName>
        <fullName evidence="1">LuxR family transcriptional regulator</fullName>
    </submittedName>
</protein>